<keyword evidence="1" id="KW-0732">Signal</keyword>
<protein>
    <submittedName>
        <fullName evidence="2">Carboxypeptidase-like regulatory domain-containing protein</fullName>
    </submittedName>
</protein>
<evidence type="ECO:0000256" key="1">
    <source>
        <dbReference type="SAM" id="SignalP"/>
    </source>
</evidence>
<organism evidence="2 3">
    <name type="scientific">Larkinella bovis</name>
    <dbReference type="NCBI Taxonomy" id="683041"/>
    <lineage>
        <taxon>Bacteria</taxon>
        <taxon>Pseudomonadati</taxon>
        <taxon>Bacteroidota</taxon>
        <taxon>Cytophagia</taxon>
        <taxon>Cytophagales</taxon>
        <taxon>Spirosomataceae</taxon>
        <taxon>Larkinella</taxon>
    </lineage>
</organism>
<sequence>MKPLKHFLLMAALLSMAACTKPGLEGPKETDKPGEGIVKGRVVDAQGKPVAKAEIVASSTDHYNRTATGYTDANGNYSFKVPTGVAAGSYSVDGSVTIRYQNKNFKMALYQEDTRVFSAYDGAVRNFVFRLTGKRTVDADETASPLGAKLEVHHQVDRVVYENLEITLEPVGPLVDGSTGKKIVRMMPKNSYYLDDIPVGRYKITARDKGTGKPLGVSIQDSFKDYEPSVTGLFEDEDFIGSTHYRLGIFVDTL</sequence>
<dbReference type="SUPFAM" id="SSF49464">
    <property type="entry name" value="Carboxypeptidase regulatory domain-like"/>
    <property type="match status" value="1"/>
</dbReference>
<feature type="chain" id="PRO_5046596031" evidence="1">
    <location>
        <begin position="18"/>
        <end position="254"/>
    </location>
</feature>
<gene>
    <name evidence="2" type="ORF">ACFPMF_00170</name>
</gene>
<proteinExistence type="predicted"/>
<dbReference type="EMBL" id="JBHSMA010000001">
    <property type="protein sequence ID" value="MFC5407705.1"/>
    <property type="molecule type" value="Genomic_DNA"/>
</dbReference>
<feature type="signal peptide" evidence="1">
    <location>
        <begin position="1"/>
        <end position="17"/>
    </location>
</feature>
<accession>A0ABW0I552</accession>
<dbReference type="RefSeq" id="WP_379840390.1">
    <property type="nucleotide sequence ID" value="NZ_JBHSMA010000001.1"/>
</dbReference>
<evidence type="ECO:0000313" key="3">
    <source>
        <dbReference type="Proteomes" id="UP001596106"/>
    </source>
</evidence>
<evidence type="ECO:0000313" key="2">
    <source>
        <dbReference type="EMBL" id="MFC5407705.1"/>
    </source>
</evidence>
<keyword evidence="3" id="KW-1185">Reference proteome</keyword>
<dbReference type="Proteomes" id="UP001596106">
    <property type="component" value="Unassembled WGS sequence"/>
</dbReference>
<dbReference type="Pfam" id="PF13620">
    <property type="entry name" value="CarboxypepD_reg"/>
    <property type="match status" value="1"/>
</dbReference>
<name>A0ABW0I552_9BACT</name>
<dbReference type="Gene3D" id="2.60.40.1120">
    <property type="entry name" value="Carboxypeptidase-like, regulatory domain"/>
    <property type="match status" value="1"/>
</dbReference>
<comment type="caution">
    <text evidence="2">The sequence shown here is derived from an EMBL/GenBank/DDBJ whole genome shotgun (WGS) entry which is preliminary data.</text>
</comment>
<dbReference type="PROSITE" id="PS51257">
    <property type="entry name" value="PROKAR_LIPOPROTEIN"/>
    <property type="match status" value="1"/>
</dbReference>
<dbReference type="InterPro" id="IPR008969">
    <property type="entry name" value="CarboxyPept-like_regulatory"/>
</dbReference>
<reference evidence="3" key="1">
    <citation type="journal article" date="2019" name="Int. J. Syst. Evol. Microbiol.">
        <title>The Global Catalogue of Microorganisms (GCM) 10K type strain sequencing project: providing services to taxonomists for standard genome sequencing and annotation.</title>
        <authorList>
            <consortium name="The Broad Institute Genomics Platform"/>
            <consortium name="The Broad Institute Genome Sequencing Center for Infectious Disease"/>
            <person name="Wu L."/>
            <person name="Ma J."/>
        </authorList>
    </citation>
    <scope>NUCLEOTIDE SEQUENCE [LARGE SCALE GENOMIC DNA]</scope>
    <source>
        <strain evidence="3">CCUG 55250</strain>
    </source>
</reference>